<sequence length="241" mass="26157">MIKNGNPFLEKGFKNVTYQDNSMTVGGTVLKTMVLLALVGFSFIYSWLEMGAGIGKFTTILGIAVVIAFISSLVTAFIPKISPITAPIYAVSEGILLGYISKLADLKFPGIVVSAILLTLALTLATLLIYRRNPAVAGKITRGVMIATFGVFLTYLVTFVLGFFGISLPIFGSGPIGILFSVAVIVIATLNLIVDYDFILKNVSQGAPKYMEWYSAYGLMVTLVWLYIEILRLLTKLKSDD</sequence>
<dbReference type="AlphaFoldDB" id="A0A7X0SDI9"/>
<keyword evidence="1" id="KW-0472">Membrane</keyword>
<name>A0A7X0SDI9_9CLOT</name>
<feature type="transmembrane region" description="Helical" evidence="1">
    <location>
        <begin position="60"/>
        <end position="78"/>
    </location>
</feature>
<evidence type="ECO:0000313" key="3">
    <source>
        <dbReference type="Proteomes" id="UP000585258"/>
    </source>
</evidence>
<dbReference type="PANTHER" id="PTHR41282:SF1">
    <property type="entry name" value="CONSERVED TRANSMEMBRANE PROTEIN-RELATED"/>
    <property type="match status" value="1"/>
</dbReference>
<proteinExistence type="predicted"/>
<feature type="transmembrane region" description="Helical" evidence="1">
    <location>
        <begin position="214"/>
        <end position="234"/>
    </location>
</feature>
<dbReference type="RefSeq" id="WP_185164816.1">
    <property type="nucleotide sequence ID" value="NZ_JACKWY010000007.1"/>
</dbReference>
<evidence type="ECO:0000313" key="2">
    <source>
        <dbReference type="EMBL" id="MBB6715602.1"/>
    </source>
</evidence>
<dbReference type="Proteomes" id="UP000585258">
    <property type="component" value="Unassembled WGS sequence"/>
</dbReference>
<reference evidence="2 3" key="1">
    <citation type="submission" date="2020-08" db="EMBL/GenBank/DDBJ databases">
        <title>Clostridia isolated from Swiss meat.</title>
        <authorList>
            <person name="Wambui J."/>
            <person name="Stevens M.J.A."/>
            <person name="Stephan R."/>
        </authorList>
    </citation>
    <scope>NUCLEOTIDE SEQUENCE [LARGE SCALE GENOMIC DNA]</scope>
    <source>
        <strain evidence="2 3">CM001</strain>
    </source>
</reference>
<accession>A0A7X0SDI9</accession>
<dbReference type="EMBL" id="JACKWY010000007">
    <property type="protein sequence ID" value="MBB6715602.1"/>
    <property type="molecule type" value="Genomic_DNA"/>
</dbReference>
<organism evidence="2 3">
    <name type="scientific">Clostridium gasigenes</name>
    <dbReference type="NCBI Taxonomy" id="94869"/>
    <lineage>
        <taxon>Bacteria</taxon>
        <taxon>Bacillati</taxon>
        <taxon>Bacillota</taxon>
        <taxon>Clostridia</taxon>
        <taxon>Eubacteriales</taxon>
        <taxon>Clostridiaceae</taxon>
        <taxon>Clostridium</taxon>
    </lineage>
</organism>
<dbReference type="InterPro" id="IPR010539">
    <property type="entry name" value="BaxI_1-like"/>
</dbReference>
<feature type="transmembrane region" description="Helical" evidence="1">
    <location>
        <begin position="108"/>
        <end position="130"/>
    </location>
</feature>
<evidence type="ECO:0000256" key="1">
    <source>
        <dbReference type="SAM" id="Phobius"/>
    </source>
</evidence>
<protein>
    <submittedName>
        <fullName evidence="2">Bax inhibitor-1/YccA family protein</fullName>
    </submittedName>
</protein>
<keyword evidence="1" id="KW-0812">Transmembrane</keyword>
<keyword evidence="1" id="KW-1133">Transmembrane helix</keyword>
<dbReference type="PIRSF" id="PIRSF009160">
    <property type="entry name" value="UCP009160"/>
    <property type="match status" value="1"/>
</dbReference>
<feature type="transmembrane region" description="Helical" evidence="1">
    <location>
        <begin position="29"/>
        <end position="48"/>
    </location>
</feature>
<gene>
    <name evidence="2" type="ORF">H7E68_12895</name>
</gene>
<comment type="caution">
    <text evidence="2">The sequence shown here is derived from an EMBL/GenBank/DDBJ whole genome shotgun (WGS) entry which is preliminary data.</text>
</comment>
<dbReference type="Pfam" id="PF12811">
    <property type="entry name" value="BaxI_1"/>
    <property type="match status" value="1"/>
</dbReference>
<dbReference type="PANTHER" id="PTHR41282">
    <property type="entry name" value="CONSERVED TRANSMEMBRANE PROTEIN-RELATED"/>
    <property type="match status" value="1"/>
</dbReference>
<feature type="transmembrane region" description="Helical" evidence="1">
    <location>
        <begin position="142"/>
        <end position="164"/>
    </location>
</feature>
<feature type="transmembrane region" description="Helical" evidence="1">
    <location>
        <begin position="176"/>
        <end position="194"/>
    </location>
</feature>